<evidence type="ECO:0000256" key="3">
    <source>
        <dbReference type="ARBA" id="ARBA00022679"/>
    </source>
</evidence>
<comment type="caution">
    <text evidence="10">The sequence shown here is derived from an EMBL/GenBank/DDBJ whole genome shotgun (WGS) entry which is preliminary data.</text>
</comment>
<evidence type="ECO:0000256" key="6">
    <source>
        <dbReference type="ARBA" id="ARBA00023042"/>
    </source>
</evidence>
<dbReference type="EC" id="2.1.1.56" evidence="1"/>
<evidence type="ECO:0000256" key="1">
    <source>
        <dbReference type="ARBA" id="ARBA00011926"/>
    </source>
</evidence>
<evidence type="ECO:0000256" key="5">
    <source>
        <dbReference type="ARBA" id="ARBA00022884"/>
    </source>
</evidence>
<evidence type="ECO:0000256" key="7">
    <source>
        <dbReference type="ARBA" id="ARBA00044712"/>
    </source>
</evidence>
<keyword evidence="2 10" id="KW-0489">Methyltransferase</keyword>
<keyword evidence="8" id="KW-0812">Transmembrane</keyword>
<name>A0A3S3MUD5_9MAGN</name>
<organism evidence="10 11">
    <name type="scientific">Cinnamomum micranthum f. kanehirae</name>
    <dbReference type="NCBI Taxonomy" id="337451"/>
    <lineage>
        <taxon>Eukaryota</taxon>
        <taxon>Viridiplantae</taxon>
        <taxon>Streptophyta</taxon>
        <taxon>Embryophyta</taxon>
        <taxon>Tracheophyta</taxon>
        <taxon>Spermatophyta</taxon>
        <taxon>Magnoliopsida</taxon>
        <taxon>Magnoliidae</taxon>
        <taxon>Laurales</taxon>
        <taxon>Lauraceae</taxon>
        <taxon>Cinnamomum</taxon>
    </lineage>
</organism>
<feature type="transmembrane region" description="Helical" evidence="8">
    <location>
        <begin position="117"/>
        <end position="138"/>
    </location>
</feature>
<comment type="catalytic activity">
    <reaction evidence="7">
        <text>a 5'-end (5'-triphosphoguanosine)-ribonucleoside in mRNA + S-adenosyl-L-methionine = a 5'-end (N(7)-methyl 5'-triphosphoguanosine)-ribonucleoside in mRNA + S-adenosyl-L-homocysteine</text>
        <dbReference type="Rhea" id="RHEA:67008"/>
        <dbReference type="Rhea" id="RHEA-COMP:17166"/>
        <dbReference type="Rhea" id="RHEA-COMP:17167"/>
        <dbReference type="ChEBI" id="CHEBI:57856"/>
        <dbReference type="ChEBI" id="CHEBI:59789"/>
        <dbReference type="ChEBI" id="CHEBI:156461"/>
        <dbReference type="ChEBI" id="CHEBI:167617"/>
        <dbReference type="EC" id="2.1.1.56"/>
    </reaction>
</comment>
<accession>A0A3S3MUD5</accession>
<dbReference type="OrthoDB" id="10248867at2759"/>
<dbReference type="InterPro" id="IPR029063">
    <property type="entry name" value="SAM-dependent_MTases_sf"/>
</dbReference>
<dbReference type="Proteomes" id="UP000283530">
    <property type="component" value="Unassembled WGS sequence"/>
</dbReference>
<keyword evidence="6" id="KW-0507">mRNA processing</keyword>
<dbReference type="PANTHER" id="PTHR12189:SF3">
    <property type="entry name" value="MRNA (GUANINE-N(7))-METHYLTRANSFERASE"/>
    <property type="match status" value="1"/>
</dbReference>
<feature type="domain" description="MRNA cap 0 methyltransferase" evidence="9">
    <location>
        <begin position="8"/>
        <end position="239"/>
    </location>
</feature>
<dbReference type="GO" id="GO:0005634">
    <property type="term" value="C:nucleus"/>
    <property type="evidence" value="ECO:0007669"/>
    <property type="project" value="TreeGrafter"/>
</dbReference>
<keyword evidence="5" id="KW-0694">RNA-binding</keyword>
<gene>
    <name evidence="10" type="ORF">CKAN_01519500</name>
</gene>
<dbReference type="InterPro" id="IPR039753">
    <property type="entry name" value="RG7MT1"/>
</dbReference>
<dbReference type="Gene3D" id="3.40.50.150">
    <property type="entry name" value="Vaccinia Virus protein VP39"/>
    <property type="match status" value="1"/>
</dbReference>
<protein>
    <recommendedName>
        <fullName evidence="1">mRNA (guanine-N(7))-methyltransferase</fullName>
        <ecNumber evidence="1">2.1.1.56</ecNumber>
    </recommendedName>
</protein>
<keyword evidence="3 10" id="KW-0808">Transferase</keyword>
<dbReference type="SUPFAM" id="SSF53335">
    <property type="entry name" value="S-adenosyl-L-methionine-dependent methyltransferases"/>
    <property type="match status" value="1"/>
</dbReference>
<dbReference type="EMBL" id="QPKB01000006">
    <property type="protein sequence ID" value="RWR86303.1"/>
    <property type="molecule type" value="Genomic_DNA"/>
</dbReference>
<keyword evidence="11" id="KW-1185">Reference proteome</keyword>
<keyword evidence="6" id="KW-0506">mRNA capping</keyword>
<evidence type="ECO:0000256" key="4">
    <source>
        <dbReference type="ARBA" id="ARBA00022691"/>
    </source>
</evidence>
<evidence type="ECO:0000313" key="10">
    <source>
        <dbReference type="EMBL" id="RWR86303.1"/>
    </source>
</evidence>
<reference evidence="10 11" key="1">
    <citation type="journal article" date="2019" name="Nat. Plants">
        <title>Stout camphor tree genome fills gaps in understanding of flowering plant genome evolution.</title>
        <authorList>
            <person name="Chaw S.M."/>
            <person name="Liu Y.C."/>
            <person name="Wu Y.W."/>
            <person name="Wang H.Y."/>
            <person name="Lin C.I."/>
            <person name="Wu C.S."/>
            <person name="Ke H.M."/>
            <person name="Chang L.Y."/>
            <person name="Hsu C.Y."/>
            <person name="Yang H.T."/>
            <person name="Sudianto E."/>
            <person name="Hsu M.H."/>
            <person name="Wu K.P."/>
            <person name="Wang L.N."/>
            <person name="Leebens-Mack J.H."/>
            <person name="Tsai I.J."/>
        </authorList>
    </citation>
    <scope>NUCLEOTIDE SEQUENCE [LARGE SCALE GENOMIC DNA]</scope>
    <source>
        <strain evidence="11">cv. Chaw 1501</strain>
        <tissue evidence="10">Young leaves</tissue>
    </source>
</reference>
<keyword evidence="4" id="KW-0949">S-adenosyl-L-methionine</keyword>
<evidence type="ECO:0000256" key="2">
    <source>
        <dbReference type="ARBA" id="ARBA00022603"/>
    </source>
</evidence>
<keyword evidence="8" id="KW-0472">Membrane</keyword>
<keyword evidence="8" id="KW-1133">Transmembrane helix</keyword>
<evidence type="ECO:0000313" key="11">
    <source>
        <dbReference type="Proteomes" id="UP000283530"/>
    </source>
</evidence>
<dbReference type="AlphaFoldDB" id="A0A3S3MUD5"/>
<dbReference type="PROSITE" id="PS51562">
    <property type="entry name" value="RNA_CAP0_MT"/>
    <property type="match status" value="1"/>
</dbReference>
<evidence type="ECO:0000259" key="9">
    <source>
        <dbReference type="PROSITE" id="PS51562"/>
    </source>
</evidence>
<dbReference type="STRING" id="337451.A0A3S3MUD5"/>
<dbReference type="GO" id="GO:0003723">
    <property type="term" value="F:RNA binding"/>
    <property type="evidence" value="ECO:0007669"/>
    <property type="project" value="UniProtKB-KW"/>
</dbReference>
<dbReference type="InterPro" id="IPR004971">
    <property type="entry name" value="mRNA_G-N7_MeTrfase_dom"/>
</dbReference>
<sequence>MSSFFISRSELPHHRLFEFAKTALIKIFVSPYATVCDLYCGGGIDIDKWDEAQIGHYIGIDASLSGINDARVTWESQRKPYTAHFCELDPCVENLESFVQDKGVPVDIVCCLQHLQVLLVSLSLLIVFLFSMLMIFLINKMKYQKNVEASHNKGGGMKPNTVPNCIRSENYVITFEVEEEKFPLFGKKYQLKFTNDIASETHCLVHFPSLIRLAREVGLEYVEIQNLTEFYDDNRYLLS</sequence>
<evidence type="ECO:0000256" key="8">
    <source>
        <dbReference type="SAM" id="Phobius"/>
    </source>
</evidence>
<proteinExistence type="predicted"/>
<dbReference type="Pfam" id="PF03291">
    <property type="entry name" value="mRNA_G-N7_MeTrfase"/>
    <property type="match status" value="1"/>
</dbReference>
<dbReference type="GO" id="GO:0004482">
    <property type="term" value="F:mRNA 5'-cap (guanine-N7-)-methyltransferase activity"/>
    <property type="evidence" value="ECO:0007669"/>
    <property type="project" value="UniProtKB-EC"/>
</dbReference>
<dbReference type="PANTHER" id="PTHR12189">
    <property type="entry name" value="MRNA GUANINE-7- METHYLTRANSFERASE"/>
    <property type="match status" value="1"/>
</dbReference>